<evidence type="ECO:0000256" key="3">
    <source>
        <dbReference type="ARBA" id="ARBA00022748"/>
    </source>
</evidence>
<feature type="transmembrane region" description="Helical" evidence="6">
    <location>
        <begin position="204"/>
        <end position="225"/>
    </location>
</feature>
<evidence type="ECO:0000256" key="5">
    <source>
        <dbReference type="ARBA" id="ARBA00023136"/>
    </source>
</evidence>
<dbReference type="Proteomes" id="UP000253383">
    <property type="component" value="Unassembled WGS sequence"/>
</dbReference>
<feature type="transmembrane region" description="Helical" evidence="6">
    <location>
        <begin position="164"/>
        <end position="184"/>
    </location>
</feature>
<feature type="transmembrane region" description="Helical" evidence="6">
    <location>
        <begin position="103"/>
        <end position="120"/>
    </location>
</feature>
<evidence type="ECO:0000313" key="9">
    <source>
        <dbReference type="Proteomes" id="UP000253383"/>
    </source>
</evidence>
<dbReference type="AlphaFoldDB" id="A0A368JQG1"/>
<feature type="transmembrane region" description="Helical" evidence="6">
    <location>
        <begin position="60"/>
        <end position="82"/>
    </location>
</feature>
<keyword evidence="5 6" id="KW-0472">Membrane</keyword>
<evidence type="ECO:0000256" key="4">
    <source>
        <dbReference type="ARBA" id="ARBA00022989"/>
    </source>
</evidence>
<comment type="caution">
    <text evidence="8">The sequence shown here is derived from an EMBL/GenBank/DDBJ whole genome shotgun (WGS) entry which is preliminary data.</text>
</comment>
<dbReference type="GO" id="GO:0020037">
    <property type="term" value="F:heme binding"/>
    <property type="evidence" value="ECO:0007669"/>
    <property type="project" value="InterPro"/>
</dbReference>
<reference evidence="8 9" key="1">
    <citation type="submission" date="2018-07" db="EMBL/GenBank/DDBJ databases">
        <title>Genome analysis of Larkinella rosea.</title>
        <authorList>
            <person name="Zhou Z."/>
            <person name="Wang G."/>
        </authorList>
    </citation>
    <scope>NUCLEOTIDE SEQUENCE [LARGE SCALE GENOMIC DNA]</scope>
    <source>
        <strain evidence="9">zzj9</strain>
    </source>
</reference>
<keyword evidence="9" id="KW-1185">Reference proteome</keyword>
<protein>
    <submittedName>
        <fullName evidence="8">ABC transporter permease</fullName>
    </submittedName>
</protein>
<evidence type="ECO:0000256" key="1">
    <source>
        <dbReference type="ARBA" id="ARBA00004141"/>
    </source>
</evidence>
<keyword evidence="4 6" id="KW-1133">Transmembrane helix</keyword>
<evidence type="ECO:0000313" key="8">
    <source>
        <dbReference type="EMBL" id="RCR69555.1"/>
    </source>
</evidence>
<dbReference type="Pfam" id="PF01578">
    <property type="entry name" value="Cytochrom_C_asm"/>
    <property type="match status" value="1"/>
</dbReference>
<feature type="domain" description="Cytochrome c assembly protein" evidence="7">
    <location>
        <begin position="4"/>
        <end position="180"/>
    </location>
</feature>
<accession>A0A368JQG1</accession>
<dbReference type="OrthoDB" id="9814290at2"/>
<name>A0A368JQG1_9BACT</name>
<gene>
    <name evidence="8" type="ORF">DUE52_11990</name>
</gene>
<dbReference type="InterPro" id="IPR045062">
    <property type="entry name" value="Cyt_c_biogenesis_CcsA/CcmC"/>
</dbReference>
<evidence type="ECO:0000256" key="2">
    <source>
        <dbReference type="ARBA" id="ARBA00022692"/>
    </source>
</evidence>
<organism evidence="8 9">
    <name type="scientific">Larkinella punicea</name>
    <dbReference type="NCBI Taxonomy" id="2315727"/>
    <lineage>
        <taxon>Bacteria</taxon>
        <taxon>Pseudomonadati</taxon>
        <taxon>Bacteroidota</taxon>
        <taxon>Cytophagia</taxon>
        <taxon>Cytophagales</taxon>
        <taxon>Spirosomataceae</taxon>
        <taxon>Larkinella</taxon>
    </lineage>
</organism>
<proteinExistence type="predicted"/>
<dbReference type="PANTHER" id="PTHR30071:SF1">
    <property type="entry name" value="CYTOCHROME B_B6 PROTEIN-RELATED"/>
    <property type="match status" value="1"/>
</dbReference>
<keyword evidence="2 6" id="KW-0812">Transmembrane</keyword>
<dbReference type="GO" id="GO:0017004">
    <property type="term" value="P:cytochrome complex assembly"/>
    <property type="evidence" value="ECO:0007669"/>
    <property type="project" value="UniProtKB-KW"/>
</dbReference>
<dbReference type="RefSeq" id="WP_114406243.1">
    <property type="nucleotide sequence ID" value="NZ_QOWE01000008.1"/>
</dbReference>
<feature type="transmembrane region" description="Helical" evidence="6">
    <location>
        <begin position="132"/>
        <end position="152"/>
    </location>
</feature>
<dbReference type="EMBL" id="QOWE01000008">
    <property type="protein sequence ID" value="RCR69555.1"/>
    <property type="molecule type" value="Genomic_DNA"/>
</dbReference>
<dbReference type="InterPro" id="IPR002541">
    <property type="entry name" value="Cyt_c_assembly"/>
</dbReference>
<sequence>MPLCWCCRCCYFPICGEVKITMKKNWWKALAVVIMTYVIWVGLLGTVPRQPILNESIRNVYFHVPLWFSMIILMLTSMIYSIRYLRKGRMDDDHISVEFANSAILYGILGCATGSLWASVTWGDPWPNDPKLNSVAVGMLMYFAYLILRNSFDDELRRARISAIYNIFAFAVFVPLIFILPRLTDSLHPGNGGNPAFGKYDMDSGMRLVLYPSVIGMTLLGVWITQLRVRLRRLRDRLDHVNDALPKAHSTAE</sequence>
<dbReference type="PANTHER" id="PTHR30071">
    <property type="entry name" value="HEME EXPORTER PROTEIN C"/>
    <property type="match status" value="1"/>
</dbReference>
<comment type="subcellular location">
    <subcellularLocation>
        <location evidence="1">Membrane</location>
        <topology evidence="1">Multi-pass membrane protein</topology>
    </subcellularLocation>
</comment>
<keyword evidence="3" id="KW-0201">Cytochrome c-type biogenesis</keyword>
<evidence type="ECO:0000259" key="7">
    <source>
        <dbReference type="Pfam" id="PF01578"/>
    </source>
</evidence>
<dbReference type="GO" id="GO:0005886">
    <property type="term" value="C:plasma membrane"/>
    <property type="evidence" value="ECO:0007669"/>
    <property type="project" value="TreeGrafter"/>
</dbReference>
<feature type="transmembrane region" description="Helical" evidence="6">
    <location>
        <begin position="29"/>
        <end position="48"/>
    </location>
</feature>
<evidence type="ECO:0000256" key="6">
    <source>
        <dbReference type="SAM" id="Phobius"/>
    </source>
</evidence>